<accession>A0A017H306</accession>
<dbReference type="GO" id="GO:0006633">
    <property type="term" value="P:fatty acid biosynthetic process"/>
    <property type="evidence" value="ECO:0007669"/>
    <property type="project" value="TreeGrafter"/>
</dbReference>
<evidence type="ECO:0000256" key="1">
    <source>
        <dbReference type="ARBA" id="ARBA00023239"/>
    </source>
</evidence>
<dbReference type="InterPro" id="IPR002539">
    <property type="entry name" value="MaoC-like_dom"/>
</dbReference>
<dbReference type="FunFam" id="3.10.129.10:FF:000042">
    <property type="entry name" value="MaoC domain protein dehydratase"/>
    <property type="match status" value="1"/>
</dbReference>
<keyword evidence="1" id="KW-0456">Lyase</keyword>
<dbReference type="Gene3D" id="3.10.129.10">
    <property type="entry name" value="Hotdog Thioesterase"/>
    <property type="match status" value="1"/>
</dbReference>
<feature type="domain" description="MaoC-like" evidence="2">
    <location>
        <begin position="24"/>
        <end position="128"/>
    </location>
</feature>
<gene>
    <name evidence="3" type="ORF">C095_02495</name>
</gene>
<dbReference type="InterPro" id="IPR029069">
    <property type="entry name" value="HotDog_dom_sf"/>
</dbReference>
<dbReference type="RefSeq" id="WP_039121262.1">
    <property type="nucleotide sequence ID" value="NZ_AOJP01000011.1"/>
</dbReference>
<dbReference type="SUPFAM" id="SSF54637">
    <property type="entry name" value="Thioesterase/thiol ester dehydrase-isomerase"/>
    <property type="match status" value="1"/>
</dbReference>
<dbReference type="Pfam" id="PF01575">
    <property type="entry name" value="MaoC_dehydratas"/>
    <property type="match status" value="1"/>
</dbReference>
<organism evidence="3 4">
    <name type="scientific">Fusobacterium necrophorum subsp. funduliforme B35</name>
    <dbReference type="NCBI Taxonomy" id="1226633"/>
    <lineage>
        <taxon>Bacteria</taxon>
        <taxon>Fusobacteriati</taxon>
        <taxon>Fusobacteriota</taxon>
        <taxon>Fusobacteriia</taxon>
        <taxon>Fusobacteriales</taxon>
        <taxon>Fusobacteriaceae</taxon>
        <taxon>Fusobacterium</taxon>
    </lineage>
</organism>
<dbReference type="PANTHER" id="PTHR43437">
    <property type="entry name" value="HYDROXYACYL-THIOESTER DEHYDRATASE TYPE 2, MITOCHONDRIAL-RELATED"/>
    <property type="match status" value="1"/>
</dbReference>
<dbReference type="EMBL" id="AUZI01000010">
    <property type="protein sequence ID" value="KID50017.1"/>
    <property type="molecule type" value="Genomic_DNA"/>
</dbReference>
<evidence type="ECO:0000313" key="3">
    <source>
        <dbReference type="EMBL" id="KID50017.1"/>
    </source>
</evidence>
<dbReference type="Proteomes" id="UP000031184">
    <property type="component" value="Unassembled WGS sequence"/>
</dbReference>
<dbReference type="PANTHER" id="PTHR43437:SF3">
    <property type="entry name" value="HYDROXYACYL-THIOESTER DEHYDRATASE TYPE 2, MITOCHONDRIAL"/>
    <property type="match status" value="1"/>
</dbReference>
<dbReference type="AlphaFoldDB" id="A0A017H306"/>
<dbReference type="InterPro" id="IPR050965">
    <property type="entry name" value="UPF0336/Enoyl-CoA_hydratase"/>
</dbReference>
<evidence type="ECO:0000313" key="4">
    <source>
        <dbReference type="Proteomes" id="UP000031184"/>
    </source>
</evidence>
<dbReference type="PATRIC" id="fig|1226633.4.peg.497"/>
<sequence length="151" mass="16343">MSYLDENSLNMSGYSIQDIFIGMKKSVSKTISESDVYTYAGLIGDINPVHVNEEYAKTTRFGKRIAHGMLTASLFSTIVGMLIPGADAIYLGQTCKFVLPVYIGDTVTATGVVTKLIPEKRIVVMETIVTNQKGEIVVAGEATVMATKPIE</sequence>
<dbReference type="OrthoDB" id="9801625at2"/>
<proteinExistence type="predicted"/>
<evidence type="ECO:0000259" key="2">
    <source>
        <dbReference type="Pfam" id="PF01575"/>
    </source>
</evidence>
<protein>
    <submittedName>
        <fullName evidence="3">Enoyl-CoA hydratase</fullName>
    </submittedName>
</protein>
<comment type="caution">
    <text evidence="3">The sequence shown here is derived from an EMBL/GenBank/DDBJ whole genome shotgun (WGS) entry which is preliminary data.</text>
</comment>
<name>A0A017H306_9FUSO</name>
<reference evidence="3 4" key="1">
    <citation type="submission" date="2013-08" db="EMBL/GenBank/DDBJ databases">
        <title>An opportunistic ruminal bacterium that causes liver abscesses in cattle.</title>
        <authorList>
            <person name="Benahmed F.H."/>
            <person name="Rasmussen M."/>
            <person name="Harbottle H."/>
            <person name="Soppet D."/>
            <person name="Nagaraja T.G."/>
            <person name="Davidson M."/>
        </authorList>
    </citation>
    <scope>NUCLEOTIDE SEQUENCE [LARGE SCALE GENOMIC DNA]</scope>
    <source>
        <strain evidence="3 4">B35</strain>
    </source>
</reference>
<dbReference type="GO" id="GO:0019171">
    <property type="term" value="F:(3R)-hydroxyacyl-[acyl-carrier-protein] dehydratase activity"/>
    <property type="evidence" value="ECO:0007669"/>
    <property type="project" value="TreeGrafter"/>
</dbReference>
<dbReference type="CDD" id="cd03449">
    <property type="entry name" value="R_hydratase"/>
    <property type="match status" value="1"/>
</dbReference>